<dbReference type="AlphaFoldDB" id="A0A0L0GIN1"/>
<keyword evidence="2" id="KW-1185">Reference proteome</keyword>
<protein>
    <submittedName>
        <fullName evidence="1">Uncharacterized protein</fullName>
    </submittedName>
</protein>
<accession>A0A0L0GIN1</accession>
<gene>
    <name evidence="1" type="ORF">GM31_03055</name>
</gene>
<dbReference type="PATRIC" id="fig|379893.3.peg.2490"/>
<dbReference type="EMBL" id="JNGI01000134">
    <property type="protein sequence ID" value="KNC91030.1"/>
    <property type="molecule type" value="Genomic_DNA"/>
</dbReference>
<reference evidence="1 2" key="1">
    <citation type="journal article" date="2015" name="Appl. Environ. Microbiol.">
        <title>The Enterobacterium Trabulsiella odontotermitis Presents Novel Adaptations Related to Its Association with Fungus-Growing Termites.</title>
        <authorList>
            <person name="Sapountzis P."/>
            <person name="Gruntjes T."/>
            <person name="Otani S."/>
            <person name="Estevez J."/>
            <person name="da Costa R.R."/>
            <person name="Plunkett G.3rd."/>
            <person name="Perna N.T."/>
            <person name="Poulsen M."/>
        </authorList>
    </citation>
    <scope>NUCLEOTIDE SEQUENCE [LARGE SCALE GENOMIC DNA]</scope>
    <source>
        <strain evidence="1 2">12</strain>
    </source>
</reference>
<organism evidence="1 2">
    <name type="scientific">Trabulsiella odontotermitis</name>
    <dbReference type="NCBI Taxonomy" id="379893"/>
    <lineage>
        <taxon>Bacteria</taxon>
        <taxon>Pseudomonadati</taxon>
        <taxon>Pseudomonadota</taxon>
        <taxon>Gammaproteobacteria</taxon>
        <taxon>Enterobacterales</taxon>
        <taxon>Enterobacteriaceae</taxon>
        <taxon>Trabulsiella</taxon>
    </lineage>
</organism>
<sequence length="84" mass="9750">MCDFHNEDETYLCSSCGAPCQASDFDDVDDEFDESDPQCVDCQRHSRIDGEICEFCDLPAEYETESFFLCGDHYDDYVDGYRRD</sequence>
<dbReference type="Proteomes" id="UP000037393">
    <property type="component" value="Unassembled WGS sequence"/>
</dbReference>
<proteinExistence type="predicted"/>
<comment type="caution">
    <text evidence="1">The sequence shown here is derived from an EMBL/GenBank/DDBJ whole genome shotgun (WGS) entry which is preliminary data.</text>
</comment>
<name>A0A0L0GIN1_9ENTR</name>
<evidence type="ECO:0000313" key="1">
    <source>
        <dbReference type="EMBL" id="KNC91030.1"/>
    </source>
</evidence>
<evidence type="ECO:0000313" key="2">
    <source>
        <dbReference type="Proteomes" id="UP000037393"/>
    </source>
</evidence>
<dbReference type="RefSeq" id="WP_072092043.1">
    <property type="nucleotide sequence ID" value="NZ_JNGH01000116.1"/>
</dbReference>